<feature type="domain" description="Chromo" evidence="1">
    <location>
        <begin position="21"/>
        <end position="80"/>
    </location>
</feature>
<dbReference type="EMBL" id="BQXS01005043">
    <property type="protein sequence ID" value="GKT37693.1"/>
    <property type="molecule type" value="Genomic_DNA"/>
</dbReference>
<evidence type="ECO:0000313" key="2">
    <source>
        <dbReference type="EMBL" id="GKT37693.1"/>
    </source>
</evidence>
<dbReference type="InterPro" id="IPR000953">
    <property type="entry name" value="Chromo/chromo_shadow_dom"/>
</dbReference>
<dbReference type="SUPFAM" id="SSF54160">
    <property type="entry name" value="Chromo domain-like"/>
    <property type="match status" value="1"/>
</dbReference>
<feature type="non-terminal residue" evidence="2">
    <location>
        <position position="1"/>
    </location>
</feature>
<dbReference type="Gene3D" id="2.40.50.40">
    <property type="match status" value="1"/>
</dbReference>
<evidence type="ECO:0000259" key="1">
    <source>
        <dbReference type="PROSITE" id="PS50013"/>
    </source>
</evidence>
<dbReference type="Pfam" id="PF00385">
    <property type="entry name" value="Chromo"/>
    <property type="match status" value="1"/>
</dbReference>
<proteinExistence type="predicted"/>
<organism evidence="2 3">
    <name type="scientific">Aduncisulcus paluster</name>
    <dbReference type="NCBI Taxonomy" id="2918883"/>
    <lineage>
        <taxon>Eukaryota</taxon>
        <taxon>Metamonada</taxon>
        <taxon>Carpediemonas-like organisms</taxon>
        <taxon>Aduncisulcus</taxon>
    </lineage>
</organism>
<reference evidence="2" key="1">
    <citation type="submission" date="2022-03" db="EMBL/GenBank/DDBJ databases">
        <title>Draft genome sequence of Aduncisulcus paluster, a free-living microaerophilic Fornicata.</title>
        <authorList>
            <person name="Yuyama I."/>
            <person name="Kume K."/>
            <person name="Tamura T."/>
            <person name="Inagaki Y."/>
            <person name="Hashimoto T."/>
        </authorList>
    </citation>
    <scope>NUCLEOTIDE SEQUENCE</scope>
    <source>
        <strain evidence="2">NY0171</strain>
    </source>
</reference>
<dbReference type="SMART" id="SM00298">
    <property type="entry name" value="CHROMO"/>
    <property type="match status" value="1"/>
</dbReference>
<sequence>NKGDQTEEELIRACARDSEDFPVEKIIIHRFGTKKPIIFKIRWKGYGPEADTWASWEDVKDCSALEQYLKEKHSLKKKFEDGKVRKQTNKTVGMGEEE</sequence>
<accession>A0ABQ5L154</accession>
<comment type="caution">
    <text evidence="2">The sequence shown here is derived from an EMBL/GenBank/DDBJ whole genome shotgun (WGS) entry which is preliminary data.</text>
</comment>
<gene>
    <name evidence="2" type="ORF">ADUPG1_003631</name>
</gene>
<dbReference type="Proteomes" id="UP001057375">
    <property type="component" value="Unassembled WGS sequence"/>
</dbReference>
<keyword evidence="3" id="KW-1185">Reference proteome</keyword>
<protein>
    <recommendedName>
        <fullName evidence="1">Chromo domain-containing protein</fullName>
    </recommendedName>
</protein>
<dbReference type="PROSITE" id="PS50013">
    <property type="entry name" value="CHROMO_2"/>
    <property type="match status" value="1"/>
</dbReference>
<evidence type="ECO:0000313" key="3">
    <source>
        <dbReference type="Proteomes" id="UP001057375"/>
    </source>
</evidence>
<dbReference type="InterPro" id="IPR023780">
    <property type="entry name" value="Chromo_domain"/>
</dbReference>
<dbReference type="InterPro" id="IPR016197">
    <property type="entry name" value="Chromo-like_dom_sf"/>
</dbReference>
<name>A0ABQ5L154_9EUKA</name>